<comment type="caution">
    <text evidence="1">The sequence shown here is derived from an EMBL/GenBank/DDBJ whole genome shotgun (WGS) entry which is preliminary data.</text>
</comment>
<accession>A0ACB8V3R5</accession>
<organism evidence="1">
    <name type="scientific">Ophidiomyces ophidiicola</name>
    <dbReference type="NCBI Taxonomy" id="1387563"/>
    <lineage>
        <taxon>Eukaryota</taxon>
        <taxon>Fungi</taxon>
        <taxon>Dikarya</taxon>
        <taxon>Ascomycota</taxon>
        <taxon>Pezizomycotina</taxon>
        <taxon>Eurotiomycetes</taxon>
        <taxon>Eurotiomycetidae</taxon>
        <taxon>Onygenales</taxon>
        <taxon>Onygenaceae</taxon>
        <taxon>Ophidiomyces</taxon>
    </lineage>
</organism>
<reference evidence="1" key="1">
    <citation type="journal article" date="2022" name="bioRxiv">
        <title>Population genetic analysis of Ophidiomyces ophidiicola, the causative agent of snake fungal disease, indicates recent introductions to the USA.</title>
        <authorList>
            <person name="Ladner J.T."/>
            <person name="Palmer J.M."/>
            <person name="Ettinger C.L."/>
            <person name="Stajich J.E."/>
            <person name="Farrell T.M."/>
            <person name="Glorioso B.M."/>
            <person name="Lawson B."/>
            <person name="Price S.J."/>
            <person name="Stengle A.G."/>
            <person name="Grear D.A."/>
            <person name="Lorch J.M."/>
        </authorList>
    </citation>
    <scope>NUCLEOTIDE SEQUENCE</scope>
    <source>
        <strain evidence="1">NWHC 24266-5</strain>
    </source>
</reference>
<proteinExistence type="predicted"/>
<sequence>MKIAARSILEAVKAFNDMDGQGPAVHTVIPSGADTKSRAQGLSIRAPEIWKGVAPTPACDVWSVGVTLAHFLAAGPLFGIVDKTSRIQSVPLETSQAAWAIGKIIQIIGPIKRDENPRYKEEFDYAEGLVEMGIINMGPLEEELSKTGAPKDCIEFIKYLLTLDHEQRPTAAQALQHPWLNIHD</sequence>
<protein>
    <submittedName>
        <fullName evidence="1">Uncharacterized protein</fullName>
    </submittedName>
</protein>
<name>A0ACB8V3R5_9EURO</name>
<gene>
    <name evidence="1" type="ORF">LOY88_001161</name>
</gene>
<evidence type="ECO:0000313" key="1">
    <source>
        <dbReference type="EMBL" id="KAI2391337.1"/>
    </source>
</evidence>
<dbReference type="EMBL" id="JALBCA010000012">
    <property type="protein sequence ID" value="KAI2391337.1"/>
    <property type="molecule type" value="Genomic_DNA"/>
</dbReference>